<dbReference type="GO" id="GO:0016878">
    <property type="term" value="F:acid-thiol ligase activity"/>
    <property type="evidence" value="ECO:0007669"/>
    <property type="project" value="UniProtKB-ARBA"/>
</dbReference>
<feature type="domain" description="AMP-binding enzyme C-terminal" evidence="4">
    <location>
        <begin position="408"/>
        <end position="483"/>
    </location>
</feature>
<dbReference type="PROSITE" id="PS00455">
    <property type="entry name" value="AMP_BINDING"/>
    <property type="match status" value="1"/>
</dbReference>
<dbReference type="SUPFAM" id="SSF56801">
    <property type="entry name" value="Acetyl-CoA synthetase-like"/>
    <property type="match status" value="1"/>
</dbReference>
<dbReference type="InterPro" id="IPR045851">
    <property type="entry name" value="AMP-bd_C_sf"/>
</dbReference>
<evidence type="ECO:0000256" key="1">
    <source>
        <dbReference type="ARBA" id="ARBA00017625"/>
    </source>
</evidence>
<accession>A0A3E0B043</accession>
<evidence type="ECO:0000256" key="2">
    <source>
        <dbReference type="ARBA" id="ARBA00032875"/>
    </source>
</evidence>
<reference evidence="5 6" key="1">
    <citation type="submission" date="2018-08" db="EMBL/GenBank/DDBJ databases">
        <title>Genomic Encyclopedia of Type Strains, Phase IV (KMG-IV): sequencing the most valuable type-strain genomes for metagenomic binning, comparative biology and taxonomic classification.</title>
        <authorList>
            <person name="Goeker M."/>
        </authorList>
    </citation>
    <scope>NUCLEOTIDE SEQUENCE [LARGE SCALE GENOMIC DNA]</scope>
    <source>
        <strain evidence="5 6">DSM 17274</strain>
    </source>
</reference>
<dbReference type="Pfam" id="PF13193">
    <property type="entry name" value="AMP-binding_C"/>
    <property type="match status" value="1"/>
</dbReference>
<dbReference type="OrthoDB" id="9757771at2"/>
<dbReference type="RefSeq" id="WP_115884033.1">
    <property type="nucleotide sequence ID" value="NZ_CBCSHX010000001.1"/>
</dbReference>
<dbReference type="InterPro" id="IPR025110">
    <property type="entry name" value="AMP-bd_C"/>
</dbReference>
<dbReference type="InterPro" id="IPR042099">
    <property type="entry name" value="ANL_N_sf"/>
</dbReference>
<keyword evidence="6" id="KW-1185">Reference proteome</keyword>
<dbReference type="AlphaFoldDB" id="A0A3E0B043"/>
<proteinExistence type="predicted"/>
<protein>
    <recommendedName>
        <fullName evidence="1">Putative long chain fatty acid-CoA ligase VraA</fullName>
    </recommendedName>
    <alternativeName>
        <fullName evidence="2">Acyl-CoA synthetase</fullName>
    </alternativeName>
</protein>
<dbReference type="EMBL" id="QUMW01000009">
    <property type="protein sequence ID" value="REG25333.1"/>
    <property type="molecule type" value="Genomic_DNA"/>
</dbReference>
<dbReference type="Proteomes" id="UP000257076">
    <property type="component" value="Unassembled WGS sequence"/>
</dbReference>
<feature type="domain" description="AMP-dependent synthetase/ligase" evidence="3">
    <location>
        <begin position="16"/>
        <end position="358"/>
    </location>
</feature>
<dbReference type="PANTHER" id="PTHR43767">
    <property type="entry name" value="LONG-CHAIN-FATTY-ACID--COA LIGASE"/>
    <property type="match status" value="1"/>
</dbReference>
<dbReference type="InterPro" id="IPR050237">
    <property type="entry name" value="ATP-dep_AMP-bd_enzyme"/>
</dbReference>
<name>A0A3E0B043_9STAP</name>
<evidence type="ECO:0000259" key="4">
    <source>
        <dbReference type="Pfam" id="PF13193"/>
    </source>
</evidence>
<evidence type="ECO:0000313" key="6">
    <source>
        <dbReference type="Proteomes" id="UP000257076"/>
    </source>
</evidence>
<dbReference type="InterPro" id="IPR000873">
    <property type="entry name" value="AMP-dep_synth/lig_dom"/>
</dbReference>
<dbReference type="Gene3D" id="3.40.50.12780">
    <property type="entry name" value="N-terminal domain of ligase-like"/>
    <property type="match status" value="1"/>
</dbReference>
<sequence length="504" mass="56238">MNYDWIKTRSDYDEVKAAVIDPQKGTEWSFQDLNARAENLANYLTDQGIKKGDVVGIFAPNDVSIFDLLFACFKTGAVYMPMNWRLKPKEIQSVISDSGVKMIFYSLRHKESLTGTPEGLLHMDVDSPEYDKICDPENHKPFKTANVKSDELAALMYTSGTTGLPKGVMFTYDSFVTNLINTSLTYRTHSKQTTILSTPMFHVYGLNDTALPLLMAGGTLVLHRYFDGAELNDLMAKYEPDYLSLIPTMYYAMLVADNFNLESFKNIEYLIQGGSAPLPAVQKKFESMGYTLINGYGLTEAPLAMVNASDNAKVKPMSIGKPVLFTDIKLLDEDKNEVATGEIGELAVGGKQVTPGYWNKPDVTKESFCGDYFLTGDLAKMDEDGDIFIVNRKKELIITGGENVLPSEVEAALSEHPIVKTAIVVSYESPEYGESVSAAIVLTEETENFEEILDKHVRERIAGYKIPRLYLEMKEIPLNSTAKPDRLEIQQLMNEKAQENGIVQ</sequence>
<organism evidence="5 6">
    <name type="scientific">Jeotgalicoccus halotolerans</name>
    <dbReference type="NCBI Taxonomy" id="157227"/>
    <lineage>
        <taxon>Bacteria</taxon>
        <taxon>Bacillati</taxon>
        <taxon>Bacillota</taxon>
        <taxon>Bacilli</taxon>
        <taxon>Bacillales</taxon>
        <taxon>Staphylococcaceae</taxon>
        <taxon>Jeotgalicoccus</taxon>
    </lineage>
</organism>
<evidence type="ECO:0000313" key="5">
    <source>
        <dbReference type="EMBL" id="REG25333.1"/>
    </source>
</evidence>
<gene>
    <name evidence="5" type="ORF">DFR63_0367</name>
</gene>
<comment type="caution">
    <text evidence="5">The sequence shown here is derived from an EMBL/GenBank/DDBJ whole genome shotgun (WGS) entry which is preliminary data.</text>
</comment>
<dbReference type="PANTHER" id="PTHR43767:SF1">
    <property type="entry name" value="NONRIBOSOMAL PEPTIDE SYNTHASE PES1 (EUROFUNG)-RELATED"/>
    <property type="match status" value="1"/>
</dbReference>
<dbReference type="InterPro" id="IPR020845">
    <property type="entry name" value="AMP-binding_CS"/>
</dbReference>
<dbReference type="Pfam" id="PF00501">
    <property type="entry name" value="AMP-binding"/>
    <property type="match status" value="1"/>
</dbReference>
<evidence type="ECO:0000259" key="3">
    <source>
        <dbReference type="Pfam" id="PF00501"/>
    </source>
</evidence>
<dbReference type="Gene3D" id="3.30.300.30">
    <property type="match status" value="1"/>
</dbReference>